<evidence type="ECO:0000259" key="6">
    <source>
        <dbReference type="Pfam" id="PF13330"/>
    </source>
</evidence>
<dbReference type="EMBL" id="VYZD01001508">
    <property type="protein sequence ID" value="NWR94263.1"/>
    <property type="molecule type" value="Genomic_DNA"/>
</dbReference>
<evidence type="ECO:0000256" key="2">
    <source>
        <dbReference type="ARBA" id="ARBA00022525"/>
    </source>
</evidence>
<comment type="subcellular location">
    <subcellularLocation>
        <location evidence="1">Secreted</location>
    </subcellularLocation>
</comment>
<sequence>TIMTTPVTSSPSTQALCFKEECYWTRWYDVSYPGSGYDDGDFDTIENIKKKGYKMCTNRKEVECRAVRFPETPYPLLEQHITCNTQEGLKCYNKDQLPPICYNYEIRFKCCVNVPVPCHSTTTTTPVKTTPLSSTTLSTTIYTELSTTPYVQTKHITTEETTGPKTDYIHTKITTKPTTQTQKETTTTGGITTYTTAPTTSTTTAT</sequence>
<accession>A0A7K5BE18</accession>
<dbReference type="InterPro" id="IPR025155">
    <property type="entry name" value="WxxW_domain"/>
</dbReference>
<dbReference type="GO" id="GO:0005576">
    <property type="term" value="C:extracellular region"/>
    <property type="evidence" value="ECO:0007669"/>
    <property type="project" value="UniProtKB-SubCell"/>
</dbReference>
<evidence type="ECO:0000256" key="4">
    <source>
        <dbReference type="ARBA" id="ARBA00023180"/>
    </source>
</evidence>
<keyword evidence="8" id="KW-1185">Reference proteome</keyword>
<evidence type="ECO:0000313" key="8">
    <source>
        <dbReference type="Proteomes" id="UP000529852"/>
    </source>
</evidence>
<dbReference type="Pfam" id="PF13330">
    <property type="entry name" value="Mucin2_WxxW"/>
    <property type="match status" value="1"/>
</dbReference>
<comment type="caution">
    <text evidence="7">The sequence shown here is derived from an EMBL/GenBank/DDBJ whole genome shotgun (WGS) entry which is preliminary data.</text>
</comment>
<dbReference type="AlphaFoldDB" id="A0A7K5BE18"/>
<evidence type="ECO:0000256" key="3">
    <source>
        <dbReference type="ARBA" id="ARBA00022729"/>
    </source>
</evidence>
<keyword evidence="3" id="KW-0732">Signal</keyword>
<reference evidence="7 8" key="1">
    <citation type="submission" date="2019-09" db="EMBL/GenBank/DDBJ databases">
        <title>Bird 10,000 Genomes (B10K) Project - Family phase.</title>
        <authorList>
            <person name="Zhang G."/>
        </authorList>
    </citation>
    <scope>NUCLEOTIDE SEQUENCE [LARGE SCALE GENOMIC DNA]</scope>
    <source>
        <strain evidence="7">B10K-DU-003-06</strain>
    </source>
</reference>
<evidence type="ECO:0000313" key="7">
    <source>
        <dbReference type="EMBL" id="NWR94263.1"/>
    </source>
</evidence>
<name>A0A7K5BE18_9FURN</name>
<evidence type="ECO:0000256" key="5">
    <source>
        <dbReference type="SAM" id="MobiDB-lite"/>
    </source>
</evidence>
<feature type="region of interest" description="Disordered" evidence="5">
    <location>
        <begin position="179"/>
        <end position="206"/>
    </location>
</feature>
<feature type="non-terminal residue" evidence="7">
    <location>
        <position position="206"/>
    </location>
</feature>
<gene>
    <name evidence="7" type="primary">Muc5ac_0</name>
    <name evidence="7" type="ORF">FURFIG_R15167</name>
</gene>
<evidence type="ECO:0000256" key="1">
    <source>
        <dbReference type="ARBA" id="ARBA00004613"/>
    </source>
</evidence>
<organism evidence="7 8">
    <name type="scientific">Furnarius figulus</name>
    <dbReference type="NCBI Taxonomy" id="463165"/>
    <lineage>
        <taxon>Eukaryota</taxon>
        <taxon>Metazoa</taxon>
        <taxon>Chordata</taxon>
        <taxon>Craniata</taxon>
        <taxon>Vertebrata</taxon>
        <taxon>Euteleostomi</taxon>
        <taxon>Archelosauria</taxon>
        <taxon>Archosauria</taxon>
        <taxon>Dinosauria</taxon>
        <taxon>Saurischia</taxon>
        <taxon>Theropoda</taxon>
        <taxon>Coelurosauria</taxon>
        <taxon>Aves</taxon>
        <taxon>Neognathae</taxon>
        <taxon>Neoaves</taxon>
        <taxon>Telluraves</taxon>
        <taxon>Australaves</taxon>
        <taxon>Passeriformes</taxon>
        <taxon>Furnariidae</taxon>
        <taxon>Furnarius</taxon>
    </lineage>
</organism>
<keyword evidence="4" id="KW-0325">Glycoprotein</keyword>
<protein>
    <submittedName>
        <fullName evidence="7">MUC5A protein</fullName>
    </submittedName>
</protein>
<feature type="domain" description="WxxW" evidence="6">
    <location>
        <begin position="24"/>
        <end position="110"/>
    </location>
</feature>
<proteinExistence type="predicted"/>
<dbReference type="Proteomes" id="UP000529852">
    <property type="component" value="Unassembled WGS sequence"/>
</dbReference>
<keyword evidence="2" id="KW-0964">Secreted</keyword>
<feature type="non-terminal residue" evidence="7">
    <location>
        <position position="1"/>
    </location>
</feature>